<feature type="region of interest" description="Disordered" evidence="7">
    <location>
        <begin position="1"/>
        <end position="26"/>
    </location>
</feature>
<dbReference type="GO" id="GO:0005198">
    <property type="term" value="F:structural molecule activity"/>
    <property type="evidence" value="ECO:0007669"/>
    <property type="project" value="InterPro"/>
</dbReference>
<protein>
    <recommendedName>
        <fullName evidence="6">Clathrin light chain</fullName>
    </recommendedName>
</protein>
<feature type="compositionally biased region" description="Basic and acidic residues" evidence="7">
    <location>
        <begin position="12"/>
        <end position="26"/>
    </location>
</feature>
<evidence type="ECO:0000313" key="9">
    <source>
        <dbReference type="Proteomes" id="UP000821866"/>
    </source>
</evidence>
<reference evidence="8" key="1">
    <citation type="journal article" date="2020" name="Cell">
        <title>Large-Scale Comparative Analyses of Tick Genomes Elucidate Their Genetic Diversity and Vector Capacities.</title>
        <authorList>
            <consortium name="Tick Genome and Microbiome Consortium (TIGMIC)"/>
            <person name="Jia N."/>
            <person name="Wang J."/>
            <person name="Shi W."/>
            <person name="Du L."/>
            <person name="Sun Y."/>
            <person name="Zhan W."/>
            <person name="Jiang J.F."/>
            <person name="Wang Q."/>
            <person name="Zhang B."/>
            <person name="Ji P."/>
            <person name="Bell-Sakyi L."/>
            <person name="Cui X.M."/>
            <person name="Yuan T.T."/>
            <person name="Jiang B.G."/>
            <person name="Yang W.F."/>
            <person name="Lam T.T."/>
            <person name="Chang Q.C."/>
            <person name="Ding S.J."/>
            <person name="Wang X.J."/>
            <person name="Zhu J.G."/>
            <person name="Ruan X.D."/>
            <person name="Zhao L."/>
            <person name="Wei J.T."/>
            <person name="Ye R.Z."/>
            <person name="Que T.C."/>
            <person name="Du C.H."/>
            <person name="Zhou Y.H."/>
            <person name="Cheng J.X."/>
            <person name="Dai P.F."/>
            <person name="Guo W.B."/>
            <person name="Han X.H."/>
            <person name="Huang E.J."/>
            <person name="Li L.F."/>
            <person name="Wei W."/>
            <person name="Gao Y.C."/>
            <person name="Liu J.Z."/>
            <person name="Shao H.Z."/>
            <person name="Wang X."/>
            <person name="Wang C.C."/>
            <person name="Yang T.C."/>
            <person name="Huo Q.B."/>
            <person name="Li W."/>
            <person name="Chen H.Y."/>
            <person name="Chen S.E."/>
            <person name="Zhou L.G."/>
            <person name="Ni X.B."/>
            <person name="Tian J.H."/>
            <person name="Sheng Y."/>
            <person name="Liu T."/>
            <person name="Pan Y.S."/>
            <person name="Xia L.Y."/>
            <person name="Li J."/>
            <person name="Zhao F."/>
            <person name="Cao W.C."/>
        </authorList>
    </citation>
    <scope>NUCLEOTIDE SEQUENCE</scope>
    <source>
        <strain evidence="8">Rmic-2018</strain>
    </source>
</reference>
<reference evidence="8" key="2">
    <citation type="submission" date="2021-09" db="EMBL/GenBank/DDBJ databases">
        <authorList>
            <person name="Jia N."/>
            <person name="Wang J."/>
            <person name="Shi W."/>
            <person name="Du L."/>
            <person name="Sun Y."/>
            <person name="Zhan W."/>
            <person name="Jiang J."/>
            <person name="Wang Q."/>
            <person name="Zhang B."/>
            <person name="Ji P."/>
            <person name="Sakyi L.B."/>
            <person name="Cui X."/>
            <person name="Yuan T."/>
            <person name="Jiang B."/>
            <person name="Yang W."/>
            <person name="Lam T.T.-Y."/>
            <person name="Chang Q."/>
            <person name="Ding S."/>
            <person name="Wang X."/>
            <person name="Zhu J."/>
            <person name="Ruan X."/>
            <person name="Zhao L."/>
            <person name="Wei J."/>
            <person name="Que T."/>
            <person name="Du C."/>
            <person name="Cheng J."/>
            <person name="Dai P."/>
            <person name="Han X."/>
            <person name="Huang E."/>
            <person name="Gao Y."/>
            <person name="Liu J."/>
            <person name="Shao H."/>
            <person name="Ye R."/>
            <person name="Li L."/>
            <person name="Wei W."/>
            <person name="Wang X."/>
            <person name="Wang C."/>
            <person name="Huo Q."/>
            <person name="Li W."/>
            <person name="Guo W."/>
            <person name="Chen H."/>
            <person name="Chen S."/>
            <person name="Zhou L."/>
            <person name="Zhou L."/>
            <person name="Ni X."/>
            <person name="Tian J."/>
            <person name="Zhou Y."/>
            <person name="Sheng Y."/>
            <person name="Liu T."/>
            <person name="Pan Y."/>
            <person name="Xia L."/>
            <person name="Li J."/>
            <person name="Zhao F."/>
            <person name="Cao W."/>
        </authorList>
    </citation>
    <scope>NUCLEOTIDE SEQUENCE</scope>
    <source>
        <strain evidence="8">Rmic-2018</strain>
        <tissue evidence="8">Larvae</tissue>
    </source>
</reference>
<dbReference type="GO" id="GO:0030132">
    <property type="term" value="C:clathrin coat of coated pit"/>
    <property type="evidence" value="ECO:0007669"/>
    <property type="project" value="InterPro"/>
</dbReference>
<evidence type="ECO:0000256" key="1">
    <source>
        <dbReference type="ARBA" id="ARBA00004180"/>
    </source>
</evidence>
<name>A0A9J6DW66_RHIMP</name>
<evidence type="ECO:0000256" key="5">
    <source>
        <dbReference type="ARBA" id="ARBA00023329"/>
    </source>
</evidence>
<dbReference type="GO" id="GO:0030130">
    <property type="term" value="C:clathrin coat of trans-Golgi network vesicle"/>
    <property type="evidence" value="ECO:0007669"/>
    <property type="project" value="InterPro"/>
</dbReference>
<dbReference type="PANTHER" id="PTHR10639">
    <property type="entry name" value="CLATHRIN LIGHT CHAIN"/>
    <property type="match status" value="1"/>
</dbReference>
<dbReference type="PANTHER" id="PTHR10639:SF7">
    <property type="entry name" value="CLATHRIN LIGHT CHAIN"/>
    <property type="match status" value="1"/>
</dbReference>
<evidence type="ECO:0000256" key="2">
    <source>
        <dbReference type="ARBA" id="ARBA00005263"/>
    </source>
</evidence>
<dbReference type="GO" id="GO:0006886">
    <property type="term" value="P:intracellular protein transport"/>
    <property type="evidence" value="ECO:0007669"/>
    <property type="project" value="InterPro"/>
</dbReference>
<dbReference type="PROSITE" id="PS00581">
    <property type="entry name" value="CLATHRIN_LIGHT_CHN_2"/>
    <property type="match status" value="1"/>
</dbReference>
<dbReference type="VEuPathDB" id="VectorBase:LOC119170291"/>
<evidence type="ECO:0000256" key="3">
    <source>
        <dbReference type="ARBA" id="ARBA00023136"/>
    </source>
</evidence>
<keyword evidence="3 6" id="KW-0472">Membrane</keyword>
<dbReference type="Proteomes" id="UP000821866">
    <property type="component" value="Unassembled WGS sequence"/>
</dbReference>
<evidence type="ECO:0000313" key="8">
    <source>
        <dbReference type="EMBL" id="KAH8026316.1"/>
    </source>
</evidence>
<gene>
    <name evidence="8" type="ORF">HPB51_019555</name>
</gene>
<dbReference type="GO" id="GO:0072583">
    <property type="term" value="P:clathrin-dependent endocytosis"/>
    <property type="evidence" value="ECO:0007669"/>
    <property type="project" value="TreeGrafter"/>
</dbReference>
<comment type="caution">
    <text evidence="8">The sequence shown here is derived from an EMBL/GenBank/DDBJ whole genome shotgun (WGS) entry which is preliminary data.</text>
</comment>
<dbReference type="GO" id="GO:0032050">
    <property type="term" value="F:clathrin heavy chain binding"/>
    <property type="evidence" value="ECO:0007669"/>
    <property type="project" value="TreeGrafter"/>
</dbReference>
<evidence type="ECO:0000256" key="7">
    <source>
        <dbReference type="SAM" id="MobiDB-lite"/>
    </source>
</evidence>
<keyword evidence="5 6" id="KW-0968">Cytoplasmic vesicle</keyword>
<comment type="function">
    <text evidence="6">Clathrin is the major protein of the polyhedral coat of coated pits and vesicles.</text>
</comment>
<evidence type="ECO:0000256" key="6">
    <source>
        <dbReference type="RuleBase" id="RU363137"/>
    </source>
</evidence>
<keyword evidence="4 6" id="KW-0168">Coated pit</keyword>
<accession>A0A9J6DW66</accession>
<evidence type="ECO:0000256" key="4">
    <source>
        <dbReference type="ARBA" id="ARBA00023176"/>
    </source>
</evidence>
<dbReference type="EMBL" id="JABSTU010000007">
    <property type="protein sequence ID" value="KAH8026316.1"/>
    <property type="molecule type" value="Genomic_DNA"/>
</dbReference>
<dbReference type="GO" id="GO:0099631">
    <property type="term" value="C:postsynaptic endocytic zone cytoplasmic component"/>
    <property type="evidence" value="ECO:0007669"/>
    <property type="project" value="TreeGrafter"/>
</dbReference>
<dbReference type="AlphaFoldDB" id="A0A9J6DW66"/>
<proteinExistence type="inferred from homology"/>
<dbReference type="GO" id="GO:0030672">
    <property type="term" value="C:synaptic vesicle membrane"/>
    <property type="evidence" value="ECO:0007669"/>
    <property type="project" value="TreeGrafter"/>
</dbReference>
<dbReference type="Pfam" id="PF01086">
    <property type="entry name" value="Clathrin_lg_ch"/>
    <property type="match status" value="1"/>
</dbReference>
<organism evidence="8 9">
    <name type="scientific">Rhipicephalus microplus</name>
    <name type="common">Cattle tick</name>
    <name type="synonym">Boophilus microplus</name>
    <dbReference type="NCBI Taxonomy" id="6941"/>
    <lineage>
        <taxon>Eukaryota</taxon>
        <taxon>Metazoa</taxon>
        <taxon>Ecdysozoa</taxon>
        <taxon>Arthropoda</taxon>
        <taxon>Chelicerata</taxon>
        <taxon>Arachnida</taxon>
        <taxon>Acari</taxon>
        <taxon>Parasitiformes</taxon>
        <taxon>Ixodida</taxon>
        <taxon>Ixodoidea</taxon>
        <taxon>Ixodidae</taxon>
        <taxon>Rhipicephalinae</taxon>
        <taxon>Rhipicephalus</taxon>
        <taxon>Boophilus</taxon>
    </lineage>
</organism>
<keyword evidence="9" id="KW-1185">Reference proteome</keyword>
<feature type="compositionally biased region" description="Basic residues" evidence="7">
    <location>
        <begin position="1"/>
        <end position="11"/>
    </location>
</feature>
<comment type="subcellular location">
    <subcellularLocation>
        <location evidence="1 6">Cytoplasmic vesicle membrane</location>
        <topology evidence="1 6">Peripheral membrane protein</topology>
        <orientation evidence="1 6">Cytoplasmic side</orientation>
    </subcellularLocation>
    <subcellularLocation>
        <location evidence="6">Membrane</location>
        <location evidence="6">Coated pit</location>
        <topology evidence="6">Peripheral membrane protein</topology>
        <orientation evidence="6">Cytoplasmic side</orientation>
    </subcellularLocation>
    <text evidence="6">Cytoplasmic face of coated pits and vesicles.</text>
</comment>
<comment type="similarity">
    <text evidence="2 6">Belongs to the clathrin light chain family.</text>
</comment>
<dbReference type="InterPro" id="IPR000996">
    <property type="entry name" value="Clathrin_L-chain"/>
</dbReference>
<sequence length="117" mass="13665">MTSRHTVHSRPFRPDAEEEEKKAELKATAKKELEEWYARYHEQIEKAKLANREVSKNAEKEWVHERDSPAPKGQEWEAIAKLCDFNPKAARNSKDVSRMRSIILQLKQSPPQTNKTP</sequence>